<dbReference type="Pfam" id="PF08238">
    <property type="entry name" value="Sel1"/>
    <property type="match status" value="1"/>
</dbReference>
<organism evidence="3 4">
    <name type="scientific">Deefgea piscis</name>
    <dbReference type="NCBI Taxonomy" id="2739061"/>
    <lineage>
        <taxon>Bacteria</taxon>
        <taxon>Pseudomonadati</taxon>
        <taxon>Pseudomonadota</taxon>
        <taxon>Betaproteobacteria</taxon>
        <taxon>Neisseriales</taxon>
        <taxon>Chitinibacteraceae</taxon>
        <taxon>Deefgea</taxon>
    </lineage>
</organism>
<dbReference type="SUPFAM" id="SSF81901">
    <property type="entry name" value="HCP-like"/>
    <property type="match status" value="1"/>
</dbReference>
<accession>A0A6M8SLE6</accession>
<dbReference type="RefSeq" id="WP_173532001.1">
    <property type="nucleotide sequence ID" value="NZ_CP054143.1"/>
</dbReference>
<comment type="similarity">
    <text evidence="1">Belongs to the transglycosylase Slt family.</text>
</comment>
<dbReference type="CDD" id="cd00254">
    <property type="entry name" value="LT-like"/>
    <property type="match status" value="1"/>
</dbReference>
<dbReference type="InterPro" id="IPR006597">
    <property type="entry name" value="Sel1-like"/>
</dbReference>
<name>A0A6M8SLE6_9NEIS</name>
<dbReference type="Proteomes" id="UP000504844">
    <property type="component" value="Chromosome"/>
</dbReference>
<dbReference type="InterPro" id="IPR011990">
    <property type="entry name" value="TPR-like_helical_dom_sf"/>
</dbReference>
<dbReference type="Gene3D" id="1.25.40.10">
    <property type="entry name" value="Tetratricopeptide repeat domain"/>
    <property type="match status" value="1"/>
</dbReference>
<sequence>MLTTIFSITLALSVASGNDNEEQWQARLAKATQQETRNPWAAAVTYCYAARLGITEAQYRLAMLYAFGFGVPEDRVAAASLLSIAAEQGHQEAQKMLETIRITGHRLPRCVEADVEPVMSKLPIQNAKMNANQQVVANIISKVATWHGVDPSFALSIAKVESGLNSSAVSPKSAMGVMQLIPETAARFNVKDVFNTSQNVKGGVRYLRWLLDRYQGNIALVAASYNAGEGKVDHYRGIPPYPETQQYVKKVLQLYPFSVHQTAADRDRDINVFPEPAKSKKTKVYR</sequence>
<dbReference type="InterPro" id="IPR008258">
    <property type="entry name" value="Transglycosylase_SLT_dom_1"/>
</dbReference>
<protein>
    <submittedName>
        <fullName evidence="3">Transglycosylase SLT domain-containing protein</fullName>
    </submittedName>
</protein>
<dbReference type="PANTHER" id="PTHR37423">
    <property type="entry name" value="SOLUBLE LYTIC MUREIN TRANSGLYCOSYLASE-RELATED"/>
    <property type="match status" value="1"/>
</dbReference>
<reference evidence="3 4" key="1">
    <citation type="submission" date="2020-05" db="EMBL/GenBank/DDBJ databases">
        <title>Complete genome sequence of Deefgea sp. D17.</title>
        <authorList>
            <person name="Bae J.-W."/>
            <person name="Han J.E."/>
        </authorList>
    </citation>
    <scope>NUCLEOTIDE SEQUENCE [LARGE SCALE GENOMIC DNA]</scope>
    <source>
        <strain evidence="3 4">D17</strain>
    </source>
</reference>
<dbReference type="InterPro" id="IPR023346">
    <property type="entry name" value="Lysozyme-like_dom_sf"/>
</dbReference>
<evidence type="ECO:0000256" key="1">
    <source>
        <dbReference type="ARBA" id="ARBA00007734"/>
    </source>
</evidence>
<evidence type="ECO:0000313" key="3">
    <source>
        <dbReference type="EMBL" id="QKJ65491.1"/>
    </source>
</evidence>
<dbReference type="KEGG" id="dee:HQN60_01360"/>
<dbReference type="Pfam" id="PF01464">
    <property type="entry name" value="SLT"/>
    <property type="match status" value="1"/>
</dbReference>
<evidence type="ECO:0000259" key="2">
    <source>
        <dbReference type="Pfam" id="PF01464"/>
    </source>
</evidence>
<dbReference type="Gene3D" id="1.10.530.10">
    <property type="match status" value="1"/>
</dbReference>
<dbReference type="AlphaFoldDB" id="A0A6M8SLE6"/>
<dbReference type="EMBL" id="CP054143">
    <property type="protein sequence ID" value="QKJ65491.1"/>
    <property type="molecule type" value="Genomic_DNA"/>
</dbReference>
<dbReference type="PANTHER" id="PTHR37423:SF2">
    <property type="entry name" value="MEMBRANE-BOUND LYTIC MUREIN TRANSGLYCOSYLASE C"/>
    <property type="match status" value="1"/>
</dbReference>
<gene>
    <name evidence="3" type="ORF">HQN60_01360</name>
</gene>
<dbReference type="SUPFAM" id="SSF53955">
    <property type="entry name" value="Lysozyme-like"/>
    <property type="match status" value="1"/>
</dbReference>
<proteinExistence type="inferred from homology"/>
<feature type="domain" description="Transglycosylase SLT" evidence="2">
    <location>
        <begin position="141"/>
        <end position="237"/>
    </location>
</feature>
<keyword evidence="4" id="KW-1185">Reference proteome</keyword>
<evidence type="ECO:0000313" key="4">
    <source>
        <dbReference type="Proteomes" id="UP000504844"/>
    </source>
</evidence>
<dbReference type="SMART" id="SM00671">
    <property type="entry name" value="SEL1"/>
    <property type="match status" value="1"/>
</dbReference>